<keyword evidence="4" id="KW-0479">Metal-binding</keyword>
<keyword evidence="9" id="KW-0472">Membrane</keyword>
<reference evidence="11 12" key="1">
    <citation type="submission" date="2021-05" db="EMBL/GenBank/DDBJ databases">
        <title>Genome Assembly of Synthetic Allotetraploid Brassica napus Reveals Homoeologous Exchanges between Subgenomes.</title>
        <authorList>
            <person name="Davis J.T."/>
        </authorList>
    </citation>
    <scope>NUCLEOTIDE SEQUENCE [LARGE SCALE GENOMIC DNA]</scope>
    <source>
        <strain evidence="12">cv. Da-Ae</strain>
        <tissue evidence="11">Seedling</tissue>
    </source>
</reference>
<keyword evidence="9" id="KW-1133">Transmembrane helix</keyword>
<keyword evidence="5" id="KW-0732">Signal</keyword>
<feature type="compositionally biased region" description="Polar residues" evidence="8">
    <location>
        <begin position="899"/>
        <end position="908"/>
    </location>
</feature>
<evidence type="ECO:0000256" key="3">
    <source>
        <dbReference type="ARBA" id="ARBA00022614"/>
    </source>
</evidence>
<feature type="compositionally biased region" description="Basic and acidic residues" evidence="8">
    <location>
        <begin position="1722"/>
        <end position="1734"/>
    </location>
</feature>
<gene>
    <name evidence="11" type="ORF">HID58_011509</name>
</gene>
<feature type="compositionally biased region" description="Low complexity" evidence="8">
    <location>
        <begin position="566"/>
        <end position="576"/>
    </location>
</feature>
<dbReference type="Gene3D" id="3.80.10.10">
    <property type="entry name" value="Ribonuclease Inhibitor"/>
    <property type="match status" value="1"/>
</dbReference>
<feature type="region of interest" description="Disordered" evidence="8">
    <location>
        <begin position="417"/>
        <end position="1029"/>
    </location>
</feature>
<feature type="compositionally biased region" description="Polar residues" evidence="8">
    <location>
        <begin position="940"/>
        <end position="951"/>
    </location>
</feature>
<keyword evidence="12" id="KW-1185">Reference proteome</keyword>
<evidence type="ECO:0000256" key="1">
    <source>
        <dbReference type="ARBA" id="ARBA00004613"/>
    </source>
</evidence>
<feature type="compositionally biased region" description="Basic and acidic residues" evidence="8">
    <location>
        <begin position="435"/>
        <end position="457"/>
    </location>
</feature>
<dbReference type="InterPro" id="IPR026992">
    <property type="entry name" value="DIOX_N"/>
</dbReference>
<dbReference type="InterPro" id="IPR051582">
    <property type="entry name" value="LRR_extensin-like_regulator"/>
</dbReference>
<keyword evidence="6" id="KW-0677">Repeat</keyword>
<feature type="region of interest" description="Disordered" evidence="8">
    <location>
        <begin position="377"/>
        <end position="403"/>
    </location>
</feature>
<dbReference type="InterPro" id="IPR005123">
    <property type="entry name" value="Oxoglu/Fe-dep_dioxygenase_dom"/>
</dbReference>
<feature type="compositionally biased region" description="Polar residues" evidence="8">
    <location>
        <begin position="972"/>
        <end position="987"/>
    </location>
</feature>
<organism evidence="11 12">
    <name type="scientific">Brassica napus</name>
    <name type="common">Rape</name>
    <dbReference type="NCBI Taxonomy" id="3708"/>
    <lineage>
        <taxon>Eukaryota</taxon>
        <taxon>Viridiplantae</taxon>
        <taxon>Streptophyta</taxon>
        <taxon>Embryophyta</taxon>
        <taxon>Tracheophyta</taxon>
        <taxon>Spermatophyta</taxon>
        <taxon>Magnoliopsida</taxon>
        <taxon>eudicotyledons</taxon>
        <taxon>Gunneridae</taxon>
        <taxon>Pentapetalae</taxon>
        <taxon>rosids</taxon>
        <taxon>malvids</taxon>
        <taxon>Brassicales</taxon>
        <taxon>Brassicaceae</taxon>
        <taxon>Brassiceae</taxon>
        <taxon>Brassica</taxon>
    </lineage>
</organism>
<protein>
    <recommendedName>
        <fullName evidence="10">Fe2OG dioxygenase domain-containing protein</fullName>
    </recommendedName>
</protein>
<dbReference type="PRINTS" id="PR00682">
    <property type="entry name" value="IPNSYNTHASE"/>
</dbReference>
<feature type="compositionally biased region" description="Pro residues" evidence="8">
    <location>
        <begin position="577"/>
        <end position="758"/>
    </location>
</feature>
<evidence type="ECO:0000256" key="7">
    <source>
        <dbReference type="ARBA" id="ARBA00023004"/>
    </source>
</evidence>
<evidence type="ECO:0000259" key="10">
    <source>
        <dbReference type="PROSITE" id="PS51471"/>
    </source>
</evidence>
<dbReference type="PANTHER" id="PTHR32093">
    <property type="entry name" value="LEUCINE-RICH REPEAT EXTENSIN-LIKE PROTEIN 3-RELATED"/>
    <property type="match status" value="1"/>
</dbReference>
<keyword evidence="2" id="KW-0964">Secreted</keyword>
<proteinExistence type="predicted"/>
<keyword evidence="3" id="KW-0433">Leucine-rich repeat</keyword>
<dbReference type="InterPro" id="IPR044861">
    <property type="entry name" value="IPNS-like_FE2OG_OXY"/>
</dbReference>
<feature type="compositionally biased region" description="Low complexity" evidence="8">
    <location>
        <begin position="1007"/>
        <end position="1018"/>
    </location>
</feature>
<name>A0ABQ8DYE0_BRANA</name>
<dbReference type="EMBL" id="JAGKQM010000003">
    <property type="protein sequence ID" value="KAH0934392.1"/>
    <property type="molecule type" value="Genomic_DNA"/>
</dbReference>
<feature type="compositionally biased region" description="Polar residues" evidence="8">
    <location>
        <begin position="377"/>
        <end position="399"/>
    </location>
</feature>
<sequence length="1959" mass="218613">ALSPQHSFIKQVNEPSPRFFITMNRRTMEKLYGCFLLLFFFIIFTIIHSTTALTDEEASFLTKRQLLTLPENDNLLDDIEYEVDADLKFANNRLKRAYIALQAWKKAIYSDPFNTSSNWVGTNVCSYKGVFCAPALDDPNMMVVAGIDMNHADIAGYLPHELGLLTDVALFHINSNRFCGIIPKSLSKLTLMYEFDVSNNRFVGPFPIVALSWPSLKFLDVRYNDFEGKLPPEIFDKDLDAIFLNNNRFESIIPETIGKSTASVVTFAHNKFSGCIPKTIGKMKNLNEIMFIGNNLSGCFPNEIGSLNNVTVFDASKNGFVGSLPSSLSLLDNVEQMDFSYNKLTGFVTDNICKLPKLSNFTFSYNFFNGEAQSCVPGTSQDKQFDDTSNCLQNRPQQKSAKECLPVVSRPVDCSKDKCAGGGGGSNPTPNPPKTPEHKPNTPKLEEPSKPNPKESPKPQQPSPEPETEPSKPKEPKPETPKHDSPKPEQPKPKHESPKQESPKKQPPKQEESPEPDMTKPEEPPKHEQSPKTETPKIRSPPMEPPVTDDPYDASPIKKRRPQPPSTEETPQSSPVHSPPPPLVFSPPPPVHSPPPPPVHSPPPPVFSPPPPPVYPPPPPVYSPPPPPPVLSPPPPVHSPPPPVHSPPPPVHSPPPPVHSPPPPVHSPPPPVHSPPPPPPVFSPPPPAPIYSPPPPPPVHSPPPPPVHSPPPPMYSPPPPVHSPPPPVYIPPPSSPINSPPPAFSPPPEPATPLPPATSPMINSPTPSSEVKEESSPVQAPTPDSETVEAPSESDHSPVFKLSPAPAPSSEIEEESSPVQAPTPYSKTIEAPSESDHSPVFKSSPAPAPSLKIEEESSPVQAPTPDSETVEAPSESDHSPVFKSSPAPTPSSEIEEHSSPVQAPTPDSETVEAPSESDHSPVFKSSPAPTPSTEIEEDSSPVQAPTPNSKTVEAPSEYDQSPVLNSAPAPTPISQPNHTPTPLSQPDISPVPSEEQIEAPSPSTQEVKPPVTTSTPPKNNDAGDDDFILPPNIGFQYASPPPPMFPGDHHDVPCDTKKRTEETVKTLFDFPIKEKIKVKRDEVNPVGYYDGEHTKNVRDWNKDPSALWKWKWTGSDASDNLFVRQSPLWRRCAQPVTFLYMRSGLNRCNGWSGDSMSCEEYRFHDYLKDRMSFLKDKSLSTIPTVNGLKTSWKTTMEIHMQYLIITTISILLVKTLHDTKDTIMGKVLCQEKQKRLITDKKTTMGVLDEAFIQAPEHRPKTHLKHSDDHILSKEIPTIDLSSLQDPNCDKTALATEIAEACMRWGFFQVINHGLSLDLMRRVEKTVAEFFSLTLEEKRRVKRDEVNPMGYHDGEHTKNVRDWKEIFDFFLQDSTTVPATTEPEDTELRKLTNPWPQNPSDFREVCQEYAREVEKLAFKLLELISISLGLPGDRLTGYFKDQTSFLRFNHYPPCPNPELALGVGRHADAGVITVLAQDSVGGLQVSRRSDGQWFSVKPNPDAFIINIGNCMQVWTNDKYWSAEHRVVVNSSKERFSMPFFLFPSHDTNIEPLKELISEDSPPCYKKYNWGKFFAARNRRRHVTNQMSFLKDKSLSTMPTVYWLKTKLEDYKWRITDKKTTMGVLDEAFIQAPEHRPKTHLKHSDDHILSKEIPTIDLSSLQDPNCDKTALATEIAEACMRWGFFQVINHGLSLDLMRRVEKTVAEFFSLTLEEKRRVKRDEVNPMGYHDGEHTKNDSTTVPATTEPEDTELRKLTNPWPQNPSDFREVCQEYAREVEKLAFKLLELISISLGLPGDRLTGYFKDQTSFLRFNHYPPCPNPELALGVGRHADAGVITVLAQDSVGGLQVSRRSDGQWFSVKPNPDAFIINIGNCMQVWTNDKYWSAEHRVVVNSSKERFSMPFFLFPSHDTNIEPLKELISEDNPPCYKKYNWGKFFAARNRSDYKKLQTESIQIDRFKAA</sequence>
<dbReference type="SUPFAM" id="SSF51197">
    <property type="entry name" value="Clavaminate synthase-like"/>
    <property type="match status" value="2"/>
</dbReference>
<evidence type="ECO:0000256" key="9">
    <source>
        <dbReference type="SAM" id="Phobius"/>
    </source>
</evidence>
<keyword evidence="9" id="KW-0812">Transmembrane</keyword>
<feature type="transmembrane region" description="Helical" evidence="9">
    <location>
        <begin position="31"/>
        <end position="53"/>
    </location>
</feature>
<dbReference type="InterPro" id="IPR032675">
    <property type="entry name" value="LRR_dom_sf"/>
</dbReference>
<keyword evidence="7" id="KW-0408">Iron</keyword>
<dbReference type="PROSITE" id="PS51471">
    <property type="entry name" value="FE2OG_OXY"/>
    <property type="match status" value="2"/>
</dbReference>
<dbReference type="Pfam" id="PF08263">
    <property type="entry name" value="LRRNT_2"/>
    <property type="match status" value="1"/>
</dbReference>
<dbReference type="InterPro" id="IPR027443">
    <property type="entry name" value="IPNS-like_sf"/>
</dbReference>
<feature type="domain" description="Fe2OG dioxygenase" evidence="10">
    <location>
        <begin position="1441"/>
        <end position="1542"/>
    </location>
</feature>
<evidence type="ECO:0000256" key="2">
    <source>
        <dbReference type="ARBA" id="ARBA00022525"/>
    </source>
</evidence>
<evidence type="ECO:0000256" key="4">
    <source>
        <dbReference type="ARBA" id="ARBA00022723"/>
    </source>
</evidence>
<comment type="caution">
    <text evidence="11">The sequence shown here is derived from an EMBL/GenBank/DDBJ whole genome shotgun (WGS) entry which is preliminary data.</text>
</comment>
<dbReference type="Pfam" id="PF14226">
    <property type="entry name" value="DIOX_N"/>
    <property type="match status" value="2"/>
</dbReference>
<evidence type="ECO:0000256" key="8">
    <source>
        <dbReference type="SAM" id="MobiDB-lite"/>
    </source>
</evidence>
<feature type="region of interest" description="Disordered" evidence="8">
    <location>
        <begin position="1722"/>
        <end position="1756"/>
    </location>
</feature>
<feature type="compositionally biased region" description="Basic and acidic residues" evidence="8">
    <location>
        <begin position="469"/>
        <end position="537"/>
    </location>
</feature>
<dbReference type="PANTHER" id="PTHR32093:SF124">
    <property type="entry name" value="POLLEN-SPECIFIC LEUCINE-RICH REPEAT EXTENSIN-LIKE PROTEIN 1"/>
    <property type="match status" value="1"/>
</dbReference>
<feature type="compositionally biased region" description="Polar residues" evidence="8">
    <location>
        <begin position="858"/>
        <end position="867"/>
    </location>
</feature>
<evidence type="ECO:0000313" key="11">
    <source>
        <dbReference type="EMBL" id="KAH0934392.1"/>
    </source>
</evidence>
<dbReference type="InterPro" id="IPR013210">
    <property type="entry name" value="LRR_N_plant-typ"/>
</dbReference>
<evidence type="ECO:0000256" key="6">
    <source>
        <dbReference type="ARBA" id="ARBA00022737"/>
    </source>
</evidence>
<feature type="domain" description="Fe2OG dioxygenase" evidence="10">
    <location>
        <begin position="1804"/>
        <end position="1905"/>
    </location>
</feature>
<dbReference type="SUPFAM" id="SSF52058">
    <property type="entry name" value="L domain-like"/>
    <property type="match status" value="1"/>
</dbReference>
<accession>A0ABQ8DYE0</accession>
<dbReference type="Gene3D" id="2.60.120.330">
    <property type="entry name" value="B-lactam Antibiotic, Isopenicillin N Synthase, Chain"/>
    <property type="match status" value="2"/>
</dbReference>
<dbReference type="Pfam" id="PF03171">
    <property type="entry name" value="2OG-FeII_Oxy"/>
    <property type="match status" value="2"/>
</dbReference>
<dbReference type="Proteomes" id="UP000824890">
    <property type="component" value="Unassembled WGS sequence"/>
</dbReference>
<feature type="non-terminal residue" evidence="11">
    <location>
        <position position="1"/>
    </location>
</feature>
<comment type="subcellular location">
    <subcellularLocation>
        <location evidence="1">Secreted</location>
    </subcellularLocation>
</comment>
<evidence type="ECO:0000256" key="5">
    <source>
        <dbReference type="ARBA" id="ARBA00022729"/>
    </source>
</evidence>
<evidence type="ECO:0000313" key="12">
    <source>
        <dbReference type="Proteomes" id="UP000824890"/>
    </source>
</evidence>